<dbReference type="InterPro" id="IPR029006">
    <property type="entry name" value="ADF-H/Gelsolin-like_dom_sf"/>
</dbReference>
<evidence type="ECO:0000259" key="15">
    <source>
        <dbReference type="Pfam" id="PF04810"/>
    </source>
</evidence>
<dbReference type="Pfam" id="PF08033">
    <property type="entry name" value="Sec23_BS"/>
    <property type="match status" value="1"/>
</dbReference>
<keyword evidence="6" id="KW-0963">Cytoplasm</keyword>
<keyword evidence="8" id="KW-0931">ER-Golgi transport</keyword>
<dbReference type="Gene3D" id="3.40.50.410">
    <property type="entry name" value="von Willebrand factor, type A domain"/>
    <property type="match status" value="1"/>
</dbReference>
<evidence type="ECO:0000256" key="9">
    <source>
        <dbReference type="ARBA" id="ARBA00022927"/>
    </source>
</evidence>
<dbReference type="Pfam" id="PF04811">
    <property type="entry name" value="Sec23_trunk"/>
    <property type="match status" value="1"/>
</dbReference>
<evidence type="ECO:0000256" key="10">
    <source>
        <dbReference type="ARBA" id="ARBA00023034"/>
    </source>
</evidence>
<dbReference type="InterPro" id="IPR036175">
    <property type="entry name" value="Sec23/24_helical_dom_sf"/>
</dbReference>
<dbReference type="GO" id="GO:0000139">
    <property type="term" value="C:Golgi membrane"/>
    <property type="evidence" value="ECO:0007669"/>
    <property type="project" value="UniProtKB-SubCell"/>
</dbReference>
<protein>
    <submittedName>
        <fullName evidence="19">Uncharacterized protein</fullName>
    </submittedName>
</protein>
<dbReference type="SUPFAM" id="SSF82754">
    <property type="entry name" value="C-terminal, gelsolin-like domain of Sec23/24"/>
    <property type="match status" value="1"/>
</dbReference>
<dbReference type="InterPro" id="IPR036465">
    <property type="entry name" value="vWFA_dom_sf"/>
</dbReference>
<evidence type="ECO:0000256" key="6">
    <source>
        <dbReference type="ARBA" id="ARBA00022490"/>
    </source>
</evidence>
<feature type="domain" description="Sec23/Sec24 helical" evidence="17">
    <location>
        <begin position="727"/>
        <end position="827"/>
    </location>
</feature>
<dbReference type="Gene3D" id="2.30.30.380">
    <property type="entry name" value="Zn-finger domain of Sec23/24"/>
    <property type="match status" value="1"/>
</dbReference>
<dbReference type="PANTHER" id="PTHR13803:SF39">
    <property type="entry name" value="SECRETORY 24AB, ISOFORM A"/>
    <property type="match status" value="1"/>
</dbReference>
<feature type="domain" description="Sec23/Sec24 beta-sandwich" evidence="18">
    <location>
        <begin position="633"/>
        <end position="716"/>
    </location>
</feature>
<dbReference type="InterPro" id="IPR007123">
    <property type="entry name" value="Gelsolin-like_dom"/>
</dbReference>
<evidence type="ECO:0000256" key="13">
    <source>
        <dbReference type="SAM" id="MobiDB-lite"/>
    </source>
</evidence>
<evidence type="ECO:0000256" key="3">
    <source>
        <dbReference type="ARBA" id="ARBA00004586"/>
    </source>
</evidence>
<comment type="subcellular location">
    <subcellularLocation>
        <location evidence="2">Cytoplasm</location>
    </subcellularLocation>
    <subcellularLocation>
        <location evidence="3">Endoplasmic reticulum membrane</location>
    </subcellularLocation>
    <subcellularLocation>
        <location evidence="1">Golgi apparatus membrane</location>
    </subcellularLocation>
</comment>
<keyword evidence="7" id="KW-0256">Endoplasmic reticulum</keyword>
<feature type="domain" description="Zinc finger Sec23/Sec24-type" evidence="15">
    <location>
        <begin position="318"/>
        <end position="353"/>
    </location>
</feature>
<dbReference type="SUPFAM" id="SSF81995">
    <property type="entry name" value="beta-sandwich domain of Sec23/24"/>
    <property type="match status" value="1"/>
</dbReference>
<organism evidence="19 20">
    <name type="scientific">Hesseltinella vesiculosa</name>
    <dbReference type="NCBI Taxonomy" id="101127"/>
    <lineage>
        <taxon>Eukaryota</taxon>
        <taxon>Fungi</taxon>
        <taxon>Fungi incertae sedis</taxon>
        <taxon>Mucoromycota</taxon>
        <taxon>Mucoromycotina</taxon>
        <taxon>Mucoromycetes</taxon>
        <taxon>Mucorales</taxon>
        <taxon>Cunninghamellaceae</taxon>
        <taxon>Hesseltinella</taxon>
    </lineage>
</organism>
<evidence type="ECO:0000259" key="18">
    <source>
        <dbReference type="Pfam" id="PF08033"/>
    </source>
</evidence>
<evidence type="ECO:0000259" key="14">
    <source>
        <dbReference type="Pfam" id="PF00626"/>
    </source>
</evidence>
<dbReference type="GO" id="GO:0006886">
    <property type="term" value="P:intracellular protein transport"/>
    <property type="evidence" value="ECO:0007669"/>
    <property type="project" value="InterPro"/>
</dbReference>
<evidence type="ECO:0000259" key="16">
    <source>
        <dbReference type="Pfam" id="PF04811"/>
    </source>
</evidence>
<evidence type="ECO:0000256" key="5">
    <source>
        <dbReference type="ARBA" id="ARBA00022448"/>
    </source>
</evidence>
<dbReference type="GO" id="GO:0000149">
    <property type="term" value="F:SNARE binding"/>
    <property type="evidence" value="ECO:0007669"/>
    <property type="project" value="TreeGrafter"/>
</dbReference>
<evidence type="ECO:0000256" key="7">
    <source>
        <dbReference type="ARBA" id="ARBA00022824"/>
    </source>
</evidence>
<feature type="coiled-coil region" evidence="12">
    <location>
        <begin position="610"/>
        <end position="637"/>
    </location>
</feature>
<evidence type="ECO:0000256" key="11">
    <source>
        <dbReference type="ARBA" id="ARBA00023136"/>
    </source>
</evidence>
<keyword evidence="10" id="KW-0333">Golgi apparatus</keyword>
<dbReference type="GO" id="GO:0090110">
    <property type="term" value="P:COPII-coated vesicle cargo loading"/>
    <property type="evidence" value="ECO:0007669"/>
    <property type="project" value="TreeGrafter"/>
</dbReference>
<evidence type="ECO:0000313" key="20">
    <source>
        <dbReference type="Proteomes" id="UP000242146"/>
    </source>
</evidence>
<dbReference type="InterPro" id="IPR006895">
    <property type="entry name" value="Znf_Sec23_Sec24"/>
</dbReference>
<evidence type="ECO:0000313" key="19">
    <source>
        <dbReference type="EMBL" id="ORX47719.1"/>
    </source>
</evidence>
<name>A0A1X2G8G8_9FUNG</name>
<accession>A0A1X2G8G8</accession>
<comment type="caution">
    <text evidence="19">The sequence shown here is derived from an EMBL/GenBank/DDBJ whole genome shotgun (WGS) entry which is preliminary data.</text>
</comment>
<dbReference type="SUPFAM" id="SSF82919">
    <property type="entry name" value="Zn-finger domain of Sec23/24"/>
    <property type="match status" value="1"/>
</dbReference>
<dbReference type="Gene3D" id="1.20.120.730">
    <property type="entry name" value="Sec23/Sec24 helical domain"/>
    <property type="match status" value="1"/>
</dbReference>
<evidence type="ECO:0000256" key="12">
    <source>
        <dbReference type="SAM" id="Coils"/>
    </source>
</evidence>
<dbReference type="SUPFAM" id="SSF81811">
    <property type="entry name" value="Helical domain of Sec23/24"/>
    <property type="match status" value="1"/>
</dbReference>
<dbReference type="SUPFAM" id="SSF53300">
    <property type="entry name" value="vWA-like"/>
    <property type="match status" value="1"/>
</dbReference>
<evidence type="ECO:0000256" key="8">
    <source>
        <dbReference type="ARBA" id="ARBA00022892"/>
    </source>
</evidence>
<comment type="similarity">
    <text evidence="4">Belongs to the SEC23/SEC24 family. SEC24 subfamily.</text>
</comment>
<feature type="region of interest" description="Disordered" evidence="13">
    <location>
        <begin position="1"/>
        <end position="207"/>
    </location>
</feature>
<sequence length="1002" mass="109396">MDPSMMQRGPSPRPPLMPMQRGPSPFHHQPSLSPPTGIQRVPSPMRPPPAPFMPSTSPAPPFQQQIQRGPSPRPPTPFQQPHQQSPAFAGHHLQRGPSPMPVQPQANVVSSTYQQDHPALMPQRGPSPFPQGVTPAQQPSPQPNHQHSPSMTPASVAQRKARRHYPQAGGAAPPMIPVPTSSSATHTPVAPDSTNWNQPPGPPQPAINTPLPHQPHDLNNGMANMQISGRDEVPLVGQLPLIDDIDQTYSPPPVAAHLTATSSPHAQCPAQFQRCTLNAIPATNALLKRSNLPLALILEPYLADEKATVPVIEDTIVSRCTRCKTYINPFVQFTQGAFKWQCNMCGLENDAPSGFDWDVVNQQQADRWQRAELNYGCVDFVASAEYMLRPPQPPVYVFVLDTSLQAVQSGIIGPAAEAILNALDQIPNEDGRTKVAFLTADSAVAFYKLTGGEPEILVVGELEDIYLPRAASDLVVNLTECRPLLQDMLSRMKDMFTPHTAPAKNCLGSALQAARKLLAPTGGKIVCFQMSLPNIGEGQVKPTPNDNKSVVDAPLASPSPGFYKTFASECTKIQVCADMFLFAAPYADVATLNVVPRFTGGQTHYYPNFAVSQQADIQQLQQEVSRLLAEKIGLEAVMRTRCSPGLVCRAFHGNFTTRTPDVMALPNVPRDQSYCVEIGIEEDLTTSMVYFQTALLYTTCFGERRIRVLNVSLPVTKNLADVFHAVDQVAIARTLCHQAIDKAATNKLKDGRELLWKSTAEICHGYSKEVGGSAGASQLTVSRSLSLLPLLVLSLLKSDTFNENATIPVDVRSQSTILLRTLPLSSWIDYVCPRFYALHALSPQAGTVDPQTNELILPSRLNLTSEKLEPHGCYLIENGQRMYIWLGKAAVPPLCMDLLDVPDLNHVKSGKVVALPSLASDISQRTNAVIKYLRSHRQDAYYPTVFIAREDEDPVVRAGALSFLIEDRHPAGPTAAGANQHDMNSGMSYFQWLGFLRSKAGK</sequence>
<dbReference type="OrthoDB" id="49016at2759"/>
<gene>
    <name evidence="19" type="ORF">DM01DRAFT_317863</name>
</gene>
<feature type="domain" description="Gelsolin-like" evidence="14">
    <location>
        <begin position="856"/>
        <end position="889"/>
    </location>
</feature>
<keyword evidence="9" id="KW-0653">Protein transport</keyword>
<feature type="domain" description="Sec23/Sec24 trunk" evidence="16">
    <location>
        <begin position="391"/>
        <end position="627"/>
    </location>
</feature>
<dbReference type="GO" id="GO:0030127">
    <property type="term" value="C:COPII vesicle coat"/>
    <property type="evidence" value="ECO:0007669"/>
    <property type="project" value="InterPro"/>
</dbReference>
<evidence type="ECO:0000256" key="1">
    <source>
        <dbReference type="ARBA" id="ARBA00004394"/>
    </source>
</evidence>
<feature type="compositionally biased region" description="Low complexity" evidence="13">
    <location>
        <begin position="137"/>
        <end position="150"/>
    </location>
</feature>
<dbReference type="GO" id="GO:0008270">
    <property type="term" value="F:zinc ion binding"/>
    <property type="evidence" value="ECO:0007669"/>
    <property type="project" value="InterPro"/>
</dbReference>
<dbReference type="Pfam" id="PF04810">
    <property type="entry name" value="zf-Sec23_Sec24"/>
    <property type="match status" value="1"/>
</dbReference>
<keyword evidence="11" id="KW-0472">Membrane</keyword>
<dbReference type="Proteomes" id="UP000242146">
    <property type="component" value="Unassembled WGS sequence"/>
</dbReference>
<dbReference type="Gene3D" id="3.40.20.10">
    <property type="entry name" value="Severin"/>
    <property type="match status" value="1"/>
</dbReference>
<keyword evidence="5" id="KW-0813">Transport</keyword>
<dbReference type="Pfam" id="PF00626">
    <property type="entry name" value="Gelsolin"/>
    <property type="match status" value="1"/>
</dbReference>
<feature type="compositionally biased region" description="Polar residues" evidence="13">
    <location>
        <begin position="104"/>
        <end position="115"/>
    </location>
</feature>
<dbReference type="STRING" id="101127.A0A1X2G8G8"/>
<dbReference type="InterPro" id="IPR036174">
    <property type="entry name" value="Znf_Sec23_Sec24_sf"/>
</dbReference>
<evidence type="ECO:0000256" key="4">
    <source>
        <dbReference type="ARBA" id="ARBA00008334"/>
    </source>
</evidence>
<evidence type="ECO:0000259" key="17">
    <source>
        <dbReference type="Pfam" id="PF04815"/>
    </source>
</evidence>
<dbReference type="InterPro" id="IPR036180">
    <property type="entry name" value="Gelsolin-like_dom_sf"/>
</dbReference>
<dbReference type="Pfam" id="PF04815">
    <property type="entry name" value="Sec23_helical"/>
    <property type="match status" value="1"/>
</dbReference>
<evidence type="ECO:0000256" key="2">
    <source>
        <dbReference type="ARBA" id="ARBA00004496"/>
    </source>
</evidence>
<dbReference type="PANTHER" id="PTHR13803">
    <property type="entry name" value="SEC24-RELATED PROTEIN"/>
    <property type="match status" value="1"/>
</dbReference>
<dbReference type="InterPro" id="IPR012990">
    <property type="entry name" value="Beta-sandwich_Sec23_24"/>
</dbReference>
<keyword evidence="20" id="KW-1185">Reference proteome</keyword>
<dbReference type="GO" id="GO:0005789">
    <property type="term" value="C:endoplasmic reticulum membrane"/>
    <property type="evidence" value="ECO:0007669"/>
    <property type="project" value="UniProtKB-SubCell"/>
</dbReference>
<proteinExistence type="inferred from homology"/>
<feature type="compositionally biased region" description="Pro residues" evidence="13">
    <location>
        <begin position="44"/>
        <end position="61"/>
    </location>
</feature>
<feature type="compositionally biased region" description="Polar residues" evidence="13">
    <location>
        <begin position="179"/>
        <end position="198"/>
    </location>
</feature>
<keyword evidence="12" id="KW-0175">Coiled coil</keyword>
<dbReference type="InterPro" id="IPR050550">
    <property type="entry name" value="SEC23_SEC24_subfamily"/>
</dbReference>
<dbReference type="GO" id="GO:0070971">
    <property type="term" value="C:endoplasmic reticulum exit site"/>
    <property type="evidence" value="ECO:0007669"/>
    <property type="project" value="TreeGrafter"/>
</dbReference>
<reference evidence="19 20" key="1">
    <citation type="submission" date="2016-07" db="EMBL/GenBank/DDBJ databases">
        <title>Pervasive Adenine N6-methylation of Active Genes in Fungi.</title>
        <authorList>
            <consortium name="DOE Joint Genome Institute"/>
            <person name="Mondo S.J."/>
            <person name="Dannebaum R.O."/>
            <person name="Kuo R.C."/>
            <person name="Labutti K."/>
            <person name="Haridas S."/>
            <person name="Kuo A."/>
            <person name="Salamov A."/>
            <person name="Ahrendt S.R."/>
            <person name="Lipzen A."/>
            <person name="Sullivan W."/>
            <person name="Andreopoulos W.B."/>
            <person name="Clum A."/>
            <person name="Lindquist E."/>
            <person name="Daum C."/>
            <person name="Ramamoorthy G.K."/>
            <person name="Gryganskyi A."/>
            <person name="Culley D."/>
            <person name="Magnuson J.K."/>
            <person name="James T.Y."/>
            <person name="O'Malley M.A."/>
            <person name="Stajich J.E."/>
            <person name="Spatafora J.W."/>
            <person name="Visel A."/>
            <person name="Grigoriev I.V."/>
        </authorList>
    </citation>
    <scope>NUCLEOTIDE SEQUENCE [LARGE SCALE GENOMIC DNA]</scope>
    <source>
        <strain evidence="19 20">NRRL 3301</strain>
    </source>
</reference>
<dbReference type="Gene3D" id="2.60.40.1670">
    <property type="entry name" value="beta-sandwich domain of Sec23/24"/>
    <property type="match status" value="1"/>
</dbReference>
<dbReference type="InterPro" id="IPR006896">
    <property type="entry name" value="Sec23/24_trunk_dom"/>
</dbReference>
<dbReference type="InterPro" id="IPR006900">
    <property type="entry name" value="Sec23/24_helical_dom"/>
</dbReference>
<dbReference type="AlphaFoldDB" id="A0A1X2G8G8"/>
<dbReference type="EMBL" id="MCGT01000032">
    <property type="protein sequence ID" value="ORX47719.1"/>
    <property type="molecule type" value="Genomic_DNA"/>
</dbReference>